<evidence type="ECO:0000256" key="3">
    <source>
        <dbReference type="ARBA" id="ARBA00006171"/>
    </source>
</evidence>
<dbReference type="Proteomes" id="UP000593591">
    <property type="component" value="Chromosome"/>
</dbReference>
<dbReference type="PANTHER" id="PTHR43434:SF1">
    <property type="entry name" value="PHOSPHOGLYCOLATE PHOSPHATASE"/>
    <property type="match status" value="1"/>
</dbReference>
<dbReference type="SFLD" id="SFLDG01129">
    <property type="entry name" value="C1.5:_HAD__Beta-PGM__Phosphata"/>
    <property type="match status" value="1"/>
</dbReference>
<dbReference type="PRINTS" id="PR00413">
    <property type="entry name" value="HADHALOGNASE"/>
</dbReference>
<accession>A0A840SCV4</accession>
<evidence type="ECO:0000256" key="1">
    <source>
        <dbReference type="ARBA" id="ARBA00000830"/>
    </source>
</evidence>
<evidence type="ECO:0000313" key="8">
    <source>
        <dbReference type="Proteomes" id="UP000593591"/>
    </source>
</evidence>
<proteinExistence type="inferred from homology"/>
<comment type="catalytic activity">
    <reaction evidence="1">
        <text>2-phosphoglycolate + H2O = glycolate + phosphate</text>
        <dbReference type="Rhea" id="RHEA:14369"/>
        <dbReference type="ChEBI" id="CHEBI:15377"/>
        <dbReference type="ChEBI" id="CHEBI:29805"/>
        <dbReference type="ChEBI" id="CHEBI:43474"/>
        <dbReference type="ChEBI" id="CHEBI:58033"/>
        <dbReference type="EC" id="3.1.3.18"/>
    </reaction>
</comment>
<dbReference type="EMBL" id="JACHFR010000001">
    <property type="protein sequence ID" value="MBB5217756.1"/>
    <property type="molecule type" value="Genomic_DNA"/>
</dbReference>
<dbReference type="SFLD" id="SFLDS00003">
    <property type="entry name" value="Haloacid_Dehalogenase"/>
    <property type="match status" value="1"/>
</dbReference>
<gene>
    <name evidence="6" type="ORF">DYE49_08605</name>
    <name evidence="5" type="ORF">HNP77_000100</name>
</gene>
<dbReference type="Pfam" id="PF00702">
    <property type="entry name" value="Hydrolase"/>
    <property type="match status" value="1"/>
</dbReference>
<reference evidence="6 8" key="1">
    <citation type="submission" date="2018-08" db="EMBL/GenBank/DDBJ databases">
        <title>The first complete genome of Treponema rectale (CHPAT), a commensal spirochete of the bovine rectum.</title>
        <authorList>
            <person name="Staton G.J."/>
            <person name="Clegg S.R."/>
            <person name="Carter S.D."/>
            <person name="Radford A.D."/>
            <person name="Darby A."/>
            <person name="Hall N."/>
            <person name="Birtles R.J."/>
            <person name="Evans N.J."/>
        </authorList>
    </citation>
    <scope>NUCLEOTIDE SEQUENCE [LARGE SCALE GENOMIC DNA]</scope>
    <source>
        <strain evidence="6 8">CHPA</strain>
    </source>
</reference>
<dbReference type="SUPFAM" id="SSF56784">
    <property type="entry name" value="HAD-like"/>
    <property type="match status" value="1"/>
</dbReference>
<dbReference type="GO" id="GO:0008967">
    <property type="term" value="F:phosphoglycolate phosphatase activity"/>
    <property type="evidence" value="ECO:0007669"/>
    <property type="project" value="UniProtKB-EC"/>
</dbReference>
<dbReference type="Gene3D" id="3.40.50.1000">
    <property type="entry name" value="HAD superfamily/HAD-like"/>
    <property type="match status" value="1"/>
</dbReference>
<evidence type="ECO:0000313" key="6">
    <source>
        <dbReference type="EMBL" id="QOS40516.1"/>
    </source>
</evidence>
<keyword evidence="7" id="KW-1185">Reference proteome</keyword>
<dbReference type="GO" id="GO:0006281">
    <property type="term" value="P:DNA repair"/>
    <property type="evidence" value="ECO:0007669"/>
    <property type="project" value="TreeGrafter"/>
</dbReference>
<sequence>MKNIKAVIFDFDGTLYDHKGAVRKLLKELKFSHKLLAGAERRVRSRLKGIYTGDRQSFDERFFYEFSRIVKKNPEELQDWYDSVYLEAMITSLKKNFKARANVNRLFTFLKEQEIKTAVYSDYSKTKERMEALNINTSTVTGIFNAEDLGGLKPAVQLLYKITEELKVKPEETLFIGDRSDTDGKGALAAGMNYIQVLTHKTKKNEETLTWVEICQLIQAHFLKNE</sequence>
<keyword evidence="5" id="KW-0378">Hydrolase</keyword>
<dbReference type="RefSeq" id="WP_184651204.1">
    <property type="nucleotide sequence ID" value="NZ_JACHFR010000001.1"/>
</dbReference>
<evidence type="ECO:0000313" key="7">
    <source>
        <dbReference type="Proteomes" id="UP000578697"/>
    </source>
</evidence>
<protein>
    <recommendedName>
        <fullName evidence="4">phosphoglycolate phosphatase</fullName>
        <ecNumber evidence="4">3.1.3.18</ecNumber>
    </recommendedName>
</protein>
<reference evidence="5 7" key="2">
    <citation type="submission" date="2020-08" db="EMBL/GenBank/DDBJ databases">
        <title>Genomic Encyclopedia of Type Strains, Phase IV (KMG-IV): sequencing the most valuable type-strain genomes for metagenomic binning, comparative biology and taxonomic classification.</title>
        <authorList>
            <person name="Goeker M."/>
        </authorList>
    </citation>
    <scope>NUCLEOTIDE SEQUENCE [LARGE SCALE GENOMIC DNA]</scope>
    <source>
        <strain evidence="5 7">DSM 103679</strain>
    </source>
</reference>
<evidence type="ECO:0000256" key="4">
    <source>
        <dbReference type="ARBA" id="ARBA00013078"/>
    </source>
</evidence>
<comment type="similarity">
    <text evidence="3">Belongs to the HAD-like hydrolase superfamily. CbbY/CbbZ/Gph/YieH family.</text>
</comment>
<dbReference type="InterPro" id="IPR036412">
    <property type="entry name" value="HAD-like_sf"/>
</dbReference>
<dbReference type="Proteomes" id="UP000578697">
    <property type="component" value="Unassembled WGS sequence"/>
</dbReference>
<dbReference type="InterPro" id="IPR050155">
    <property type="entry name" value="HAD-like_hydrolase_sf"/>
</dbReference>
<dbReference type="AlphaFoldDB" id="A0A840SCV4"/>
<dbReference type="EMBL" id="CP031517">
    <property type="protein sequence ID" value="QOS40516.1"/>
    <property type="molecule type" value="Genomic_DNA"/>
</dbReference>
<dbReference type="InterPro" id="IPR006439">
    <property type="entry name" value="HAD-SF_hydro_IA"/>
</dbReference>
<name>A0A840SCV4_9SPIR</name>
<dbReference type="InterPro" id="IPR023214">
    <property type="entry name" value="HAD_sf"/>
</dbReference>
<comment type="pathway">
    <text evidence="2">Organic acid metabolism; glycolate biosynthesis; glycolate from 2-phosphoglycolate: step 1/1.</text>
</comment>
<dbReference type="EC" id="3.1.3.18" evidence="4"/>
<dbReference type="KEGG" id="trc:DYE49_08605"/>
<organism evidence="5 7">
    <name type="scientific">Treponema rectale</name>
    <dbReference type="NCBI Taxonomy" id="744512"/>
    <lineage>
        <taxon>Bacteria</taxon>
        <taxon>Pseudomonadati</taxon>
        <taxon>Spirochaetota</taxon>
        <taxon>Spirochaetia</taxon>
        <taxon>Spirochaetales</taxon>
        <taxon>Treponemataceae</taxon>
        <taxon>Treponema</taxon>
    </lineage>
</organism>
<dbReference type="PANTHER" id="PTHR43434">
    <property type="entry name" value="PHOSPHOGLYCOLATE PHOSPHATASE"/>
    <property type="match status" value="1"/>
</dbReference>
<evidence type="ECO:0000256" key="2">
    <source>
        <dbReference type="ARBA" id="ARBA00004818"/>
    </source>
</evidence>
<evidence type="ECO:0000313" key="5">
    <source>
        <dbReference type="EMBL" id="MBB5217756.1"/>
    </source>
</evidence>